<name>A0A1B7TII2_9ASCO</name>
<dbReference type="AlphaFoldDB" id="A0A1B7TII2"/>
<dbReference type="SMART" id="SM00487">
    <property type="entry name" value="DEXDc"/>
    <property type="match status" value="1"/>
</dbReference>
<dbReference type="SUPFAM" id="SSF158702">
    <property type="entry name" value="Sec63 N-terminal domain-like"/>
    <property type="match status" value="1"/>
</dbReference>
<dbReference type="GO" id="GO:0004386">
    <property type="term" value="F:helicase activity"/>
    <property type="evidence" value="ECO:0007669"/>
    <property type="project" value="UniProtKB-KW"/>
</dbReference>
<dbReference type="InterPro" id="IPR004179">
    <property type="entry name" value="Sec63-dom"/>
</dbReference>
<evidence type="ECO:0000256" key="3">
    <source>
        <dbReference type="ARBA" id="ARBA00022806"/>
    </source>
</evidence>
<gene>
    <name evidence="7" type="ORF">HANVADRAFT_21521</name>
</gene>
<organism evidence="7 8">
    <name type="scientific">Hanseniaspora valbyensis NRRL Y-1626</name>
    <dbReference type="NCBI Taxonomy" id="766949"/>
    <lineage>
        <taxon>Eukaryota</taxon>
        <taxon>Fungi</taxon>
        <taxon>Dikarya</taxon>
        <taxon>Ascomycota</taxon>
        <taxon>Saccharomycotina</taxon>
        <taxon>Saccharomycetes</taxon>
        <taxon>Saccharomycodales</taxon>
        <taxon>Saccharomycodaceae</taxon>
        <taxon>Hanseniaspora</taxon>
    </lineage>
</organism>
<dbReference type="InterPro" id="IPR014756">
    <property type="entry name" value="Ig_E-set"/>
</dbReference>
<dbReference type="Gene3D" id="2.60.40.150">
    <property type="entry name" value="C2 domain"/>
    <property type="match status" value="1"/>
</dbReference>
<protein>
    <submittedName>
        <fullName evidence="7">Sec63-domain-containing protein</fullName>
    </submittedName>
</protein>
<keyword evidence="3" id="KW-0347">Helicase</keyword>
<feature type="non-terminal residue" evidence="7">
    <location>
        <position position="1045"/>
    </location>
</feature>
<feature type="domain" description="Helicase C-terminal" evidence="6">
    <location>
        <begin position="292"/>
        <end position="493"/>
    </location>
</feature>
<dbReference type="PANTHER" id="PTHR47961">
    <property type="entry name" value="DNA POLYMERASE THETA, PUTATIVE (AFU_ORTHOLOGUE AFUA_1G05260)-RELATED"/>
    <property type="match status" value="1"/>
</dbReference>
<dbReference type="SMART" id="SM00973">
    <property type="entry name" value="Sec63"/>
    <property type="match status" value="1"/>
</dbReference>
<evidence type="ECO:0000259" key="6">
    <source>
        <dbReference type="PROSITE" id="PS51194"/>
    </source>
</evidence>
<comment type="caution">
    <text evidence="7">The sequence shown here is derived from an EMBL/GenBank/DDBJ whole genome shotgun (WGS) entry which is preliminary data.</text>
</comment>
<dbReference type="GO" id="GO:0016787">
    <property type="term" value="F:hydrolase activity"/>
    <property type="evidence" value="ECO:0007669"/>
    <property type="project" value="UniProtKB-KW"/>
</dbReference>
<dbReference type="Gene3D" id="1.10.3380.10">
    <property type="entry name" value="Sec63 N-terminal domain-like domain"/>
    <property type="match status" value="1"/>
</dbReference>
<keyword evidence="1" id="KW-0547">Nucleotide-binding</keyword>
<dbReference type="SUPFAM" id="SSF52540">
    <property type="entry name" value="P-loop containing nucleoside triphosphate hydrolases"/>
    <property type="match status" value="2"/>
</dbReference>
<keyword evidence="2" id="KW-0378">Hydrolase</keyword>
<dbReference type="GO" id="GO:0005634">
    <property type="term" value="C:nucleus"/>
    <property type="evidence" value="ECO:0007669"/>
    <property type="project" value="TreeGrafter"/>
</dbReference>
<dbReference type="InterPro" id="IPR035892">
    <property type="entry name" value="C2_domain_sf"/>
</dbReference>
<dbReference type="InterPro" id="IPR011545">
    <property type="entry name" value="DEAD/DEAH_box_helicase_dom"/>
</dbReference>
<sequence>MTKQAVKLPENSYKINKENYTELHIPPPDKPESNFTLLSIKKLPTWAQAAFPIKETSTLNRIQSEVYPTVFHSEENVLVCAPTGAGKTNIAILSILQTISKYINEKGKLKQDSHFKCVYIAPLRALVQEQVTEFQRRLAPFDIRVVELTGDSDTSKKELINGHVIVSTPEKWDIISRKFNNKSLIKQCKLMILDEVHLLHEERGPVIEIISIRMMDNNCRIVALSATLPNYQDVADFLKVGPKGLFFFTPDFRPCPLKQEFIAVKGGQNNPVKELININKACYDKVSEHLQQNFQIIVFVHSRKDTVKTARYILEAFKKDTKMQEWLNSQNSALKNILTKESENCENSELSYLIKNGIAIHHAGLSRTDRSQSEDLFADGVIKLLISTKTISWGVNLPAHTVIIKGTDIYSPPLSKWVKLSIQDMLQMLGRAGRPRYDTHGEGIIITNQLGVNHYLLLLMDQMKIESRFLDRVVDFANAEICSGAIKTKDDMKLWFKKTYWFIRMNKDRKIYKTEGLNLDVFLNMLADSVLDKLKISKMCTICYDDNENEYIQHSVLATIASDFYIPYESIFDYYNNLNKEMTILELFQLFSKSKEFDNMLVRAEEKYEMKVILSKLPIPVKDSLEDVGCKPNALIQSYISRLAMDGFALNSDMIFIKQNSSRLFQALLQIAKFKKMSKIVKLLLNIVHYVGKRFWLTDSPLRQFDLEPSVIKKIEMCYLDWELLINKSEEEDYEDLLDQMAPSLSNEKKIIVPCLLKFPKLDDISITLQPLTRTFYRLTLMMTPNFKWDFKIHNNFLPFIVILEDCNGETILFEKSLSLRSYNIGVEVSLQFEIEILDSNLPPNLFLNIISENWLHCGYKKPVFILNEIKQIDSLLPAPTQFSDNKLKNIKQEIEKLDIPEFNNLIGKNNNDPFPSDFFNKYQNDISQLILNTNENVLLCSPPNTGKTLIAKLAILKAYQLGHSRIVYINNDDKKLENLKKWLLNYYPHGDGELLISKFEDDINNKSLFNKSHIILSSFENFEFFSREWKDSKNFQNMNLVILD</sequence>
<dbReference type="Gene3D" id="1.10.10.10">
    <property type="entry name" value="Winged helix-like DNA-binding domain superfamily/Winged helix DNA-binding domain"/>
    <property type="match status" value="1"/>
</dbReference>
<dbReference type="OrthoDB" id="3971303at2759"/>
<evidence type="ECO:0000313" key="7">
    <source>
        <dbReference type="EMBL" id="OBA28536.1"/>
    </source>
</evidence>
<dbReference type="InterPro" id="IPR014001">
    <property type="entry name" value="Helicase_ATP-bd"/>
</dbReference>
<dbReference type="Pfam" id="PF23445">
    <property type="entry name" value="WHD_SNRNP200"/>
    <property type="match status" value="1"/>
</dbReference>
<evidence type="ECO:0000256" key="1">
    <source>
        <dbReference type="ARBA" id="ARBA00022741"/>
    </source>
</evidence>
<dbReference type="InterPro" id="IPR036388">
    <property type="entry name" value="WH-like_DNA-bd_sf"/>
</dbReference>
<evidence type="ECO:0000259" key="5">
    <source>
        <dbReference type="PROSITE" id="PS51192"/>
    </source>
</evidence>
<evidence type="ECO:0000256" key="4">
    <source>
        <dbReference type="ARBA" id="ARBA00022840"/>
    </source>
</evidence>
<accession>A0A1B7TII2</accession>
<dbReference type="InterPro" id="IPR057842">
    <property type="entry name" value="WH_MER3"/>
</dbReference>
<dbReference type="Gene3D" id="3.40.50.300">
    <property type="entry name" value="P-loop containing nucleotide triphosphate hydrolases"/>
    <property type="match status" value="3"/>
</dbReference>
<dbReference type="Pfam" id="PF02889">
    <property type="entry name" value="Sec63"/>
    <property type="match status" value="1"/>
</dbReference>
<dbReference type="PROSITE" id="PS51192">
    <property type="entry name" value="HELICASE_ATP_BIND_1"/>
    <property type="match status" value="2"/>
</dbReference>
<dbReference type="InterPro" id="IPR001650">
    <property type="entry name" value="Helicase_C-like"/>
</dbReference>
<dbReference type="PANTHER" id="PTHR47961:SF4">
    <property type="entry name" value="ACTIVATING SIGNAL COINTEGRATOR 1 COMPLEX SUBUNIT 3"/>
    <property type="match status" value="1"/>
</dbReference>
<dbReference type="InterPro" id="IPR027417">
    <property type="entry name" value="P-loop_NTPase"/>
</dbReference>
<evidence type="ECO:0000256" key="2">
    <source>
        <dbReference type="ARBA" id="ARBA00022801"/>
    </source>
</evidence>
<feature type="domain" description="Helicase ATP-binding" evidence="5">
    <location>
        <begin position="929"/>
        <end position="1045"/>
    </location>
</feature>
<feature type="domain" description="Helicase ATP-binding" evidence="5">
    <location>
        <begin position="68"/>
        <end position="246"/>
    </location>
</feature>
<dbReference type="GO" id="GO:0003676">
    <property type="term" value="F:nucleic acid binding"/>
    <property type="evidence" value="ECO:0007669"/>
    <property type="project" value="InterPro"/>
</dbReference>
<dbReference type="Pfam" id="PF00271">
    <property type="entry name" value="Helicase_C"/>
    <property type="match status" value="1"/>
</dbReference>
<dbReference type="FunFam" id="3.40.50.300:FF:003287">
    <property type="entry name" value="U5 small nuclear ribonucleoprotein 200 kDa helicase"/>
    <property type="match status" value="1"/>
</dbReference>
<dbReference type="InterPro" id="IPR050474">
    <property type="entry name" value="Hel308_SKI2-like"/>
</dbReference>
<dbReference type="CDD" id="cd18795">
    <property type="entry name" value="SF2_C_Ski2"/>
    <property type="match status" value="1"/>
</dbReference>
<dbReference type="Pfam" id="PF00270">
    <property type="entry name" value="DEAD"/>
    <property type="match status" value="2"/>
</dbReference>
<dbReference type="PROSITE" id="PS51194">
    <property type="entry name" value="HELICASE_CTER"/>
    <property type="match status" value="1"/>
</dbReference>
<proteinExistence type="predicted"/>
<keyword evidence="8" id="KW-1185">Reference proteome</keyword>
<evidence type="ECO:0000313" key="8">
    <source>
        <dbReference type="Proteomes" id="UP000092321"/>
    </source>
</evidence>
<keyword evidence="4" id="KW-0067">ATP-binding</keyword>
<dbReference type="EMBL" id="LXPE01000003">
    <property type="protein sequence ID" value="OBA28536.1"/>
    <property type="molecule type" value="Genomic_DNA"/>
</dbReference>
<dbReference type="SMART" id="SM00490">
    <property type="entry name" value="HELICc"/>
    <property type="match status" value="1"/>
</dbReference>
<reference evidence="8" key="1">
    <citation type="journal article" date="2016" name="Proc. Natl. Acad. Sci. U.S.A.">
        <title>Comparative genomics of biotechnologically important yeasts.</title>
        <authorList>
            <person name="Riley R."/>
            <person name="Haridas S."/>
            <person name="Wolfe K.H."/>
            <person name="Lopes M.R."/>
            <person name="Hittinger C.T."/>
            <person name="Goeker M."/>
            <person name="Salamov A.A."/>
            <person name="Wisecaver J.H."/>
            <person name="Long T.M."/>
            <person name="Calvey C.H."/>
            <person name="Aerts A.L."/>
            <person name="Barry K.W."/>
            <person name="Choi C."/>
            <person name="Clum A."/>
            <person name="Coughlan A.Y."/>
            <person name="Deshpande S."/>
            <person name="Douglass A.P."/>
            <person name="Hanson S.J."/>
            <person name="Klenk H.-P."/>
            <person name="LaButti K.M."/>
            <person name="Lapidus A."/>
            <person name="Lindquist E.A."/>
            <person name="Lipzen A.M."/>
            <person name="Meier-Kolthoff J.P."/>
            <person name="Ohm R.A."/>
            <person name="Otillar R.P."/>
            <person name="Pangilinan J.L."/>
            <person name="Peng Y."/>
            <person name="Rokas A."/>
            <person name="Rosa C.A."/>
            <person name="Scheuner C."/>
            <person name="Sibirny A.A."/>
            <person name="Slot J.C."/>
            <person name="Stielow J.B."/>
            <person name="Sun H."/>
            <person name="Kurtzman C.P."/>
            <person name="Blackwell M."/>
            <person name="Grigoriev I.V."/>
            <person name="Jeffries T.W."/>
        </authorList>
    </citation>
    <scope>NUCLEOTIDE SEQUENCE [LARGE SCALE GENOMIC DNA]</scope>
    <source>
        <strain evidence="8">NRRL Y-1626</strain>
    </source>
</reference>
<dbReference type="SUPFAM" id="SSF81296">
    <property type="entry name" value="E set domains"/>
    <property type="match status" value="1"/>
</dbReference>
<dbReference type="GO" id="GO:0005524">
    <property type="term" value="F:ATP binding"/>
    <property type="evidence" value="ECO:0007669"/>
    <property type="project" value="UniProtKB-KW"/>
</dbReference>
<dbReference type="Proteomes" id="UP000092321">
    <property type="component" value="Unassembled WGS sequence"/>
</dbReference>